<dbReference type="InterPro" id="IPR011011">
    <property type="entry name" value="Znf_FYVE_PHD"/>
</dbReference>
<sequence length="752" mass="82899">MSWLWGSAINPQFEELAEKACSPLNLPYPQSEDIATALEVADMIRSKAVQPKIAMQSLKRRIASKNGRVQMYAIGLTDTCIKNGGDHFLLEVASKEFVDELSALIKATTTSPEVKQMLIKYFQQWALAFKSKSELSFFVEVYNELKASGITFPPPPAPVPSHLLTTTTAPAWVDSDACMRCRSAFTFTNRKHHCRNCGLVFDQACSSHNMPLPKYGITEEVRVCDGCWTKAGKNKVDAPAPAVPGRTPRSRADLDADLQRAIELSLAESQPGQGRSHSHSHFTPSEPPLVHGTVQDEDEQMRLAIEASLRDMEARPSAPTGLGEALEPEYRPLPTFDLSPRENETILTFSNTMDQMAAYGERDLRRFPHAHVLAGQANAVGERLRRNVEEKSTKQQMLMEMQDKLSQAVNLYGQILDGQQAYATKRVQEEQARRYQQQQQSYYAQQYQPQAQLYGQYPPNSYQAFAPPQQVYQPPQPQPQAQAQHAPSLYPTMPYTTPNFASPQQQQVYPQQPHPSPYTQWPLAPSHVQPGLARQASVVVPPVSSPVPAGVQRQASMTYGAPIPVAEQSQRQQQQQYAAVPSFASGAAPVDIPSAPPPVDLSTHPSSPQKHSHIPSQPPAQSPYESQPQEIPSQREMQYGASAPPPDSVGSYMSEGTVGSVKSRHEQEQATLQAQPQPQSQASAQTQAQSQPQLQAQPQQNQYAPQAQLSAGVYNADSFPQPLPPTIFPDAPVEAPKGLEKGEKEEGLLIEL</sequence>
<dbReference type="CDD" id="cd21385">
    <property type="entry name" value="GAT_Vps27"/>
    <property type="match status" value="1"/>
</dbReference>
<gene>
    <name evidence="12" type="ORF">I306_04620</name>
</gene>
<name>A0ABR5BRR5_9TREE</name>
<feature type="compositionally biased region" description="Low complexity" evidence="9">
    <location>
        <begin position="458"/>
        <end position="487"/>
    </location>
</feature>
<dbReference type="Pfam" id="PF00790">
    <property type="entry name" value="VHS"/>
    <property type="match status" value="1"/>
</dbReference>
<dbReference type="InterPro" id="IPR017073">
    <property type="entry name" value="HGS/VPS27"/>
</dbReference>
<feature type="region of interest" description="Disordered" evidence="9">
    <location>
        <begin position="458"/>
        <end position="526"/>
    </location>
</feature>
<dbReference type="SMART" id="SM00288">
    <property type="entry name" value="VHS"/>
    <property type="match status" value="1"/>
</dbReference>
<dbReference type="Gene3D" id="1.20.5.1940">
    <property type="match status" value="1"/>
</dbReference>
<dbReference type="PANTHER" id="PTHR46275:SF1">
    <property type="entry name" value="HEPATOCYTE GROWTH FACTOR-REGULATED TYROSINE KINASE SUBSTRATE"/>
    <property type="match status" value="1"/>
</dbReference>
<proteinExistence type="inferred from homology"/>
<dbReference type="InterPro" id="IPR008942">
    <property type="entry name" value="ENTH_VHS"/>
</dbReference>
<evidence type="ECO:0000256" key="6">
    <source>
        <dbReference type="ARBA" id="ARBA00022771"/>
    </source>
</evidence>
<dbReference type="InterPro" id="IPR017455">
    <property type="entry name" value="Znf_FYVE-rel"/>
</dbReference>
<evidence type="ECO:0000259" key="10">
    <source>
        <dbReference type="PROSITE" id="PS50178"/>
    </source>
</evidence>
<dbReference type="PROSITE" id="PS50178">
    <property type="entry name" value="ZF_FYVE"/>
    <property type="match status" value="1"/>
</dbReference>
<dbReference type="InterPro" id="IPR002014">
    <property type="entry name" value="VHS_dom"/>
</dbReference>
<keyword evidence="7" id="KW-0862">Zinc</keyword>
<dbReference type="PROSITE" id="PS50330">
    <property type="entry name" value="UIM"/>
    <property type="match status" value="2"/>
</dbReference>
<feature type="region of interest" description="Disordered" evidence="9">
    <location>
        <begin position="268"/>
        <end position="292"/>
    </location>
</feature>
<keyword evidence="5" id="KW-0967">Endosome</keyword>
<evidence type="ECO:0000256" key="1">
    <source>
        <dbReference type="ARBA" id="ARBA00004125"/>
    </source>
</evidence>
<evidence type="ECO:0000256" key="9">
    <source>
        <dbReference type="SAM" id="MobiDB-lite"/>
    </source>
</evidence>
<dbReference type="InterPro" id="IPR013083">
    <property type="entry name" value="Znf_RING/FYVE/PHD"/>
</dbReference>
<keyword evidence="4" id="KW-0479">Metal-binding</keyword>
<dbReference type="Pfam" id="PF01363">
    <property type="entry name" value="FYVE"/>
    <property type="match status" value="1"/>
</dbReference>
<comment type="subcellular location">
    <subcellularLocation>
        <location evidence="1">Endosome membrane</location>
        <topology evidence="1">Peripheral membrane protein</topology>
        <orientation evidence="1">Cytoplasmic side</orientation>
    </subcellularLocation>
</comment>
<feature type="region of interest" description="Disordered" evidence="9">
    <location>
        <begin position="312"/>
        <end position="338"/>
    </location>
</feature>
<dbReference type="SMART" id="SM00064">
    <property type="entry name" value="FYVE"/>
    <property type="match status" value="1"/>
</dbReference>
<reference evidence="12 13" key="1">
    <citation type="submission" date="2015-01" db="EMBL/GenBank/DDBJ databases">
        <title>The Genome Sequence of Cryptococcus gattii EJB2.</title>
        <authorList>
            <consortium name="The Broad Institute Genomics Platform"/>
            <person name="Cuomo C."/>
            <person name="Litvintseva A."/>
            <person name="Chen Y."/>
            <person name="Heitman J."/>
            <person name="Sun S."/>
            <person name="Springer D."/>
            <person name="Dromer F."/>
            <person name="Young S."/>
            <person name="Zeng Q."/>
            <person name="Gargeya S."/>
            <person name="Abouelleil A."/>
            <person name="Alvarado L."/>
            <person name="Chapman S.B."/>
            <person name="Gainer-Dewar J."/>
            <person name="Goldberg J."/>
            <person name="Griggs A."/>
            <person name="Gujja S."/>
            <person name="Hansen M."/>
            <person name="Howarth C."/>
            <person name="Imamovic A."/>
            <person name="Larimer J."/>
            <person name="Murphy C."/>
            <person name="Naylor J."/>
            <person name="Pearson M."/>
            <person name="Priest M."/>
            <person name="Roberts A."/>
            <person name="Saif S."/>
            <person name="Shea T."/>
            <person name="Sykes S."/>
            <person name="Wortman J."/>
            <person name="Nusbaum C."/>
            <person name="Birren B."/>
        </authorList>
    </citation>
    <scope>NUCLEOTIDE SEQUENCE [LARGE SCALE GENOMIC DNA]</scope>
    <source>
        <strain evidence="12 13">EJB2</strain>
    </source>
</reference>
<accession>A0ABR5BRR5</accession>
<feature type="compositionally biased region" description="Polar residues" evidence="9">
    <location>
        <begin position="623"/>
        <end position="636"/>
    </location>
</feature>
<dbReference type="PROSITE" id="PS50179">
    <property type="entry name" value="VHS"/>
    <property type="match status" value="1"/>
</dbReference>
<evidence type="ECO:0000256" key="7">
    <source>
        <dbReference type="ARBA" id="ARBA00022833"/>
    </source>
</evidence>
<dbReference type="CDD" id="cd16979">
    <property type="entry name" value="VHS_Vps27"/>
    <property type="match status" value="1"/>
</dbReference>
<keyword evidence="13" id="KW-1185">Reference proteome</keyword>
<dbReference type="Pfam" id="PF02809">
    <property type="entry name" value="UIM"/>
    <property type="match status" value="2"/>
</dbReference>
<evidence type="ECO:0000313" key="13">
    <source>
        <dbReference type="Proteomes" id="UP000054272"/>
    </source>
</evidence>
<dbReference type="PANTHER" id="PTHR46275">
    <property type="entry name" value="HEPATOCYTE GROWTH FACTOR-REGULATED TYROSINE KINASE SUBSTRATE"/>
    <property type="match status" value="1"/>
</dbReference>
<feature type="compositionally biased region" description="Basic and acidic residues" evidence="9">
    <location>
        <begin position="737"/>
        <end position="752"/>
    </location>
</feature>
<evidence type="ECO:0000259" key="11">
    <source>
        <dbReference type="PROSITE" id="PS50179"/>
    </source>
</evidence>
<dbReference type="SMART" id="SM00726">
    <property type="entry name" value="UIM"/>
    <property type="match status" value="2"/>
</dbReference>
<organism evidence="12 13">
    <name type="scientific">Cryptococcus gattii EJB2</name>
    <dbReference type="NCBI Taxonomy" id="1296103"/>
    <lineage>
        <taxon>Eukaryota</taxon>
        <taxon>Fungi</taxon>
        <taxon>Dikarya</taxon>
        <taxon>Basidiomycota</taxon>
        <taxon>Agaricomycotina</taxon>
        <taxon>Tremellomycetes</taxon>
        <taxon>Tremellales</taxon>
        <taxon>Cryptococcaceae</taxon>
        <taxon>Cryptococcus</taxon>
        <taxon>Cryptococcus gattii species complex</taxon>
    </lineage>
</organism>
<dbReference type="SUPFAM" id="SSF57903">
    <property type="entry name" value="FYVE/PHD zinc finger"/>
    <property type="match status" value="1"/>
</dbReference>
<feature type="domain" description="VHS" evidence="11">
    <location>
        <begin position="24"/>
        <end position="153"/>
    </location>
</feature>
<dbReference type="Gene3D" id="1.25.40.90">
    <property type="match status" value="1"/>
</dbReference>
<protein>
    <recommendedName>
        <fullName evidence="3">Vacuolar protein sorting-associated protein 27</fullName>
    </recommendedName>
</protein>
<evidence type="ECO:0000256" key="8">
    <source>
        <dbReference type="PROSITE-ProRule" id="PRU00091"/>
    </source>
</evidence>
<feature type="domain" description="FYVE-type" evidence="10">
    <location>
        <begin position="172"/>
        <end position="232"/>
    </location>
</feature>
<evidence type="ECO:0000256" key="5">
    <source>
        <dbReference type="ARBA" id="ARBA00022753"/>
    </source>
</evidence>
<evidence type="ECO:0000256" key="4">
    <source>
        <dbReference type="ARBA" id="ARBA00022723"/>
    </source>
</evidence>
<dbReference type="SUPFAM" id="SSF48464">
    <property type="entry name" value="ENTH/VHS domain"/>
    <property type="match status" value="1"/>
</dbReference>
<comment type="similarity">
    <text evidence="2">Belongs to the VPS27 family.</text>
</comment>
<dbReference type="InterPro" id="IPR000306">
    <property type="entry name" value="Znf_FYVE"/>
</dbReference>
<dbReference type="Gene3D" id="6.10.140.100">
    <property type="match status" value="1"/>
</dbReference>
<dbReference type="EMBL" id="KN848718">
    <property type="protein sequence ID" value="KIR78344.1"/>
    <property type="molecule type" value="Genomic_DNA"/>
</dbReference>
<keyword evidence="6 8" id="KW-0863">Zinc-finger</keyword>
<evidence type="ECO:0000256" key="3">
    <source>
        <dbReference type="ARBA" id="ARBA00017753"/>
    </source>
</evidence>
<evidence type="ECO:0000313" key="12">
    <source>
        <dbReference type="EMBL" id="KIR78344.1"/>
    </source>
</evidence>
<evidence type="ECO:0000256" key="2">
    <source>
        <dbReference type="ARBA" id="ARBA00008597"/>
    </source>
</evidence>
<dbReference type="Proteomes" id="UP000054272">
    <property type="component" value="Unassembled WGS sequence"/>
</dbReference>
<dbReference type="InterPro" id="IPR003903">
    <property type="entry name" value="UIM_dom"/>
</dbReference>
<feature type="compositionally biased region" description="Low complexity" evidence="9">
    <location>
        <begin position="669"/>
        <end position="709"/>
    </location>
</feature>
<dbReference type="Gene3D" id="3.30.40.10">
    <property type="entry name" value="Zinc/RING finger domain, C3HC4 (zinc finger)"/>
    <property type="match status" value="1"/>
</dbReference>
<feature type="region of interest" description="Disordered" evidence="9">
    <location>
        <begin position="567"/>
        <end position="752"/>
    </location>
</feature>